<name>A0A3R7VTR7_9EURY</name>
<organism evidence="2 3">
    <name type="scientific">Methanosalsum natronophilum</name>
    <dbReference type="NCBI Taxonomy" id="768733"/>
    <lineage>
        <taxon>Archaea</taxon>
        <taxon>Methanobacteriati</taxon>
        <taxon>Methanobacteriota</taxon>
        <taxon>Stenosarchaea group</taxon>
        <taxon>Methanomicrobia</taxon>
        <taxon>Methanosarcinales</taxon>
        <taxon>Methanosarcinaceae</taxon>
        <taxon>Methanosalsum</taxon>
    </lineage>
</organism>
<dbReference type="EMBL" id="QZAB01000241">
    <property type="protein sequence ID" value="RQD87239.1"/>
    <property type="molecule type" value="Genomic_DNA"/>
</dbReference>
<dbReference type="Pfam" id="PF13566">
    <property type="entry name" value="DUF4130"/>
    <property type="match status" value="1"/>
</dbReference>
<reference evidence="2 3" key="1">
    <citation type="submission" date="2018-08" db="EMBL/GenBank/DDBJ databases">
        <title>The metabolism and importance of syntrophic acetate oxidation coupled to methane or sulfide production in haloalkaline environments.</title>
        <authorList>
            <person name="Timmers P.H.A."/>
            <person name="Vavourakis C.D."/>
            <person name="Sorokin D.Y."/>
            <person name="Sinninghe Damste J.S."/>
            <person name="Muyzer G."/>
            <person name="Stams A.J.M."/>
            <person name="Plugge C.M."/>
        </authorList>
    </citation>
    <scope>NUCLEOTIDE SEQUENCE [LARGE SCALE GENOMIC DNA]</scope>
    <source>
        <strain evidence="2">MSAO_Arc3</strain>
    </source>
</reference>
<proteinExistence type="predicted"/>
<gene>
    <name evidence="2" type="ORF">D5R95_03625</name>
</gene>
<evidence type="ECO:0000313" key="3">
    <source>
        <dbReference type="Proteomes" id="UP000284763"/>
    </source>
</evidence>
<evidence type="ECO:0000313" key="2">
    <source>
        <dbReference type="EMBL" id="RQD87239.1"/>
    </source>
</evidence>
<sequence>MLNEIDELYVREVLGAYLEFKIHHHSKLIDFDGFDGLNKSNEDEIIEYKQGKQYWNELRTDQLAKIIFNKNIDFTPYFYNDILQYISCIVRHKSYSQFELFHLIDECNGAGEVLFTPSSKLGNRYLRFMKEVKSELHRMCMFVRPEVYEKILVVEIKPTHKNEKHFCYWLSKKNPDLLVGIKHLSYSLLGNAQLLGFNETVIIVNSNIIAELKNNKVSSLEAEEIWDVYYNSQFINSRRNKQYAKQMQPKYSSKFSKMAKKDRYKVEKSTHSVTLDFFCNNKGKF</sequence>
<evidence type="ECO:0000259" key="1">
    <source>
        <dbReference type="Pfam" id="PF13566"/>
    </source>
</evidence>
<dbReference type="InterPro" id="IPR025404">
    <property type="entry name" value="DUF4130"/>
</dbReference>
<comment type="caution">
    <text evidence="2">The sequence shown here is derived from an EMBL/GenBank/DDBJ whole genome shotgun (WGS) entry which is preliminary data.</text>
</comment>
<dbReference type="Proteomes" id="UP000284763">
    <property type="component" value="Unassembled WGS sequence"/>
</dbReference>
<feature type="domain" description="DUF4130" evidence="1">
    <location>
        <begin position="113"/>
        <end position="250"/>
    </location>
</feature>
<dbReference type="AlphaFoldDB" id="A0A3R7VTR7"/>
<accession>A0A3R7VTR7</accession>
<protein>
    <submittedName>
        <fullName evidence="2">DUF4130 domain-containing protein</fullName>
    </submittedName>
</protein>